<dbReference type="PANTHER" id="PTHR11101">
    <property type="entry name" value="PHOSPHATE TRANSPORTER"/>
    <property type="match status" value="1"/>
</dbReference>
<keyword evidence="3 6" id="KW-0812">Transmembrane</keyword>
<feature type="transmembrane region" description="Helical" evidence="6">
    <location>
        <begin position="81"/>
        <end position="102"/>
    </location>
</feature>
<dbReference type="Pfam" id="PF01384">
    <property type="entry name" value="PHO4"/>
    <property type="match status" value="1"/>
</dbReference>
<accession>A0A829R4J7</accession>
<dbReference type="PANTHER" id="PTHR11101:SF80">
    <property type="entry name" value="PHOSPHATE TRANSPORTER"/>
    <property type="match status" value="1"/>
</dbReference>
<feature type="transmembrane region" description="Helical" evidence="6">
    <location>
        <begin position="309"/>
        <end position="330"/>
    </location>
</feature>
<feature type="transmembrane region" description="Helical" evidence="6">
    <location>
        <begin position="44"/>
        <end position="61"/>
    </location>
</feature>
<keyword evidence="4 6" id="KW-1133">Transmembrane helix</keyword>
<evidence type="ECO:0000256" key="2">
    <source>
        <dbReference type="ARBA" id="ARBA00022448"/>
    </source>
</evidence>
<comment type="caution">
    <text evidence="7">The sequence shown here is derived from an EMBL/GenBank/DDBJ whole genome shotgun (WGS) entry which is preliminary data.</text>
</comment>
<dbReference type="EMBL" id="AODG01000018">
    <property type="protein sequence ID" value="EUJ26286.1"/>
    <property type="molecule type" value="Genomic_DNA"/>
</dbReference>
<evidence type="ECO:0000313" key="8">
    <source>
        <dbReference type="Proteomes" id="UP000019251"/>
    </source>
</evidence>
<evidence type="ECO:0000256" key="4">
    <source>
        <dbReference type="ARBA" id="ARBA00022989"/>
    </source>
</evidence>
<evidence type="ECO:0000256" key="3">
    <source>
        <dbReference type="ARBA" id="ARBA00022692"/>
    </source>
</evidence>
<dbReference type="InterPro" id="IPR001204">
    <property type="entry name" value="Phos_transporter"/>
</dbReference>
<sequence>MDTILIITICIVVAGLLFDFINGFHDIANAVATCISTRALKPRVAILMAAVMNFLGAISFTGVAESLTSSIINPFKLENGVFVVLCGVLAAVIWNLLTWLVGMPSSSSHALIGAIAGAAVASANSFQILNYTGFLTIILALIISPILGFTVGYLIYSLIKWLFRNRKRAKANRHFRIAQIFTAAIQAYSHGTNDAQKTMGIITLALITSGFQSKSAGVPLWVQISCAAAMALGSSIGGYRIIKTVGTKIMKIEPVTGVAADLSSLSVIMTATLTKLPVSTTQVIDSSIMGVGTANHKKEVNWRTGKNMLVTWLITLPLSGTLAALVFWLLNAIFF</sequence>
<dbReference type="AlphaFoldDB" id="A0A829R4J7"/>
<evidence type="ECO:0000256" key="1">
    <source>
        <dbReference type="ARBA" id="ARBA00004141"/>
    </source>
</evidence>
<evidence type="ECO:0000313" key="7">
    <source>
        <dbReference type="EMBL" id="EUJ26286.1"/>
    </source>
</evidence>
<protein>
    <submittedName>
        <fullName evidence="7">Phosphate transporter family protein</fullName>
    </submittedName>
</protein>
<feature type="transmembrane region" description="Helical" evidence="6">
    <location>
        <begin position="134"/>
        <end position="159"/>
    </location>
</feature>
<dbReference type="GO" id="GO:0016020">
    <property type="term" value="C:membrane"/>
    <property type="evidence" value="ECO:0007669"/>
    <property type="project" value="UniProtKB-SubCell"/>
</dbReference>
<keyword evidence="5 6" id="KW-0472">Membrane</keyword>
<organism evidence="7 8">
    <name type="scientific">Listeria grayi FSL F6-1183</name>
    <dbReference type="NCBI Taxonomy" id="1265827"/>
    <lineage>
        <taxon>Bacteria</taxon>
        <taxon>Bacillati</taxon>
        <taxon>Bacillota</taxon>
        <taxon>Bacilli</taxon>
        <taxon>Bacillales</taxon>
        <taxon>Listeriaceae</taxon>
        <taxon>Listeria</taxon>
    </lineage>
</organism>
<dbReference type="GO" id="GO:0035435">
    <property type="term" value="P:phosphate ion transmembrane transport"/>
    <property type="evidence" value="ECO:0007669"/>
    <property type="project" value="TreeGrafter"/>
</dbReference>
<reference evidence="7 8" key="1">
    <citation type="submission" date="2012-12" db="EMBL/GenBank/DDBJ databases">
        <title>Novel taxa of Listeriaceae from agricultural environments in the United States.</title>
        <authorList>
            <person name="den Bakker H.C."/>
            <person name="Allred A."/>
            <person name="Warchocki S."/>
            <person name="Wright E.M."/>
            <person name="Burrell A."/>
            <person name="Nightingale K.K."/>
            <person name="Kephart D."/>
            <person name="Wiedmann M."/>
        </authorList>
    </citation>
    <scope>NUCLEOTIDE SEQUENCE [LARGE SCALE GENOMIC DNA]</scope>
    <source>
        <strain evidence="7 8">FSL F6-1183</strain>
    </source>
</reference>
<dbReference type="RefSeq" id="WP_003757898.1">
    <property type="nucleotide sequence ID" value="NZ_AODG01000018.1"/>
</dbReference>
<evidence type="ECO:0000256" key="6">
    <source>
        <dbReference type="SAM" id="Phobius"/>
    </source>
</evidence>
<keyword evidence="2" id="KW-0813">Transport</keyword>
<comment type="subcellular location">
    <subcellularLocation>
        <location evidence="1">Membrane</location>
        <topology evidence="1">Multi-pass membrane protein</topology>
    </subcellularLocation>
</comment>
<proteinExistence type="predicted"/>
<name>A0A829R4J7_LISGR</name>
<dbReference type="GO" id="GO:0005315">
    <property type="term" value="F:phosphate transmembrane transporter activity"/>
    <property type="evidence" value="ECO:0007669"/>
    <property type="project" value="InterPro"/>
</dbReference>
<feature type="transmembrane region" description="Helical" evidence="6">
    <location>
        <begin position="109"/>
        <end position="128"/>
    </location>
</feature>
<evidence type="ECO:0000256" key="5">
    <source>
        <dbReference type="ARBA" id="ARBA00023136"/>
    </source>
</evidence>
<dbReference type="Proteomes" id="UP000019251">
    <property type="component" value="Unassembled WGS sequence"/>
</dbReference>
<feature type="transmembrane region" description="Helical" evidence="6">
    <location>
        <begin position="6"/>
        <end position="24"/>
    </location>
</feature>
<gene>
    <name evidence="7" type="ORF">LMUR_13839</name>
</gene>